<evidence type="ECO:0000256" key="3">
    <source>
        <dbReference type="ARBA" id="ARBA00023163"/>
    </source>
</evidence>
<dbReference type="InterPro" id="IPR036603">
    <property type="entry name" value="RBP11-like"/>
</dbReference>
<sequence length="130" mass="14535">MADTAPTKIESPNVINKVEVISDRPDCATFIFVDEDHTLGNALHYVLMKNPKVDFSGYSIPHPSDNKMNLRIQTKGNTTAQDAIMNGLSDIKDISQSVDERIGEESNQSHIYSDAQLCHRHDGHPTNRLF</sequence>
<evidence type="ECO:0000256" key="4">
    <source>
        <dbReference type="ARBA" id="ARBA00023242"/>
    </source>
</evidence>
<comment type="subcellular location">
    <subcellularLocation>
        <location evidence="1">Nucleus</location>
    </subcellularLocation>
</comment>
<comment type="caution">
    <text evidence="7">The sequence shown here is derived from an EMBL/GenBank/DDBJ whole genome shotgun (WGS) entry which is preliminary data.</text>
</comment>
<dbReference type="InterPro" id="IPR009025">
    <property type="entry name" value="RBP11-like_dimer"/>
</dbReference>
<dbReference type="GO" id="GO:0005666">
    <property type="term" value="C:RNA polymerase III complex"/>
    <property type="evidence" value="ECO:0007669"/>
    <property type="project" value="TreeGrafter"/>
</dbReference>
<dbReference type="GeneID" id="31355542"/>
<evidence type="ECO:0000313" key="7">
    <source>
        <dbReference type="EMBL" id="EFA74510.1"/>
    </source>
</evidence>
<dbReference type="Gene3D" id="3.30.1360.10">
    <property type="entry name" value="RNA polymerase, RBP11-like subunit"/>
    <property type="match status" value="1"/>
</dbReference>
<evidence type="ECO:0000256" key="2">
    <source>
        <dbReference type="ARBA" id="ARBA00022478"/>
    </source>
</evidence>
<keyword evidence="4" id="KW-0539">Nucleus</keyword>
<dbReference type="FunCoup" id="D3BVK7">
    <property type="interactions" value="204"/>
</dbReference>
<keyword evidence="2" id="KW-0240">DNA-directed RNA polymerase</keyword>
<reference evidence="7 8" key="1">
    <citation type="journal article" date="2011" name="Genome Res.">
        <title>Phylogeny-wide analysis of social amoeba genomes highlights ancient origins for complex intercellular communication.</title>
        <authorList>
            <person name="Heidel A.J."/>
            <person name="Lawal H.M."/>
            <person name="Felder M."/>
            <person name="Schilde C."/>
            <person name="Helps N.R."/>
            <person name="Tunggal B."/>
            <person name="Rivero F."/>
            <person name="John U."/>
            <person name="Schleicher M."/>
            <person name="Eichinger L."/>
            <person name="Platzer M."/>
            <person name="Noegel A.A."/>
            <person name="Schaap P."/>
            <person name="Gloeckner G."/>
        </authorList>
    </citation>
    <scope>NUCLEOTIDE SEQUENCE [LARGE SCALE GENOMIC DNA]</scope>
    <source>
        <strain evidence="8">ATCC 26659 / Pp 5 / PN500</strain>
    </source>
</reference>
<dbReference type="Pfam" id="PF13656">
    <property type="entry name" value="RNA_pol_L_2"/>
    <property type="match status" value="1"/>
</dbReference>
<dbReference type="RefSeq" id="XP_020426644.1">
    <property type="nucleotide sequence ID" value="XM_020571055.1"/>
</dbReference>
<dbReference type="CDD" id="cd07029">
    <property type="entry name" value="RNAP_I_III_AC19"/>
    <property type="match status" value="1"/>
</dbReference>
<dbReference type="GO" id="GO:0006362">
    <property type="term" value="P:transcription elongation by RNA polymerase I"/>
    <property type="evidence" value="ECO:0007669"/>
    <property type="project" value="TreeGrafter"/>
</dbReference>
<dbReference type="HAMAP" id="MF_00261">
    <property type="entry name" value="RNApol_arch_Rpo11"/>
    <property type="match status" value="1"/>
</dbReference>
<evidence type="ECO:0000259" key="6">
    <source>
        <dbReference type="Pfam" id="PF13656"/>
    </source>
</evidence>
<evidence type="ECO:0000256" key="5">
    <source>
        <dbReference type="ARBA" id="ARBA00025751"/>
    </source>
</evidence>
<dbReference type="AlphaFoldDB" id="D3BVK7"/>
<dbReference type="SUPFAM" id="SSF55257">
    <property type="entry name" value="RBP11-like subunits of RNA polymerase"/>
    <property type="match status" value="1"/>
</dbReference>
<keyword evidence="3" id="KW-0804">Transcription</keyword>
<proteinExistence type="inferred from homology"/>
<dbReference type="PANTHER" id="PTHR13946">
    <property type="entry name" value="DNA-DIRECTED RNA POLYMERASE I,II,III"/>
    <property type="match status" value="1"/>
</dbReference>
<dbReference type="EMBL" id="ADBJ01000063">
    <property type="protein sequence ID" value="EFA74510.1"/>
    <property type="molecule type" value="Genomic_DNA"/>
</dbReference>
<evidence type="ECO:0000313" key="8">
    <source>
        <dbReference type="Proteomes" id="UP000001396"/>
    </source>
</evidence>
<gene>
    <name evidence="7" type="primary">rpc19</name>
    <name evidence="7" type="ORF">PPL_00008</name>
</gene>
<dbReference type="Proteomes" id="UP000001396">
    <property type="component" value="Unassembled WGS sequence"/>
</dbReference>
<evidence type="ECO:0000256" key="1">
    <source>
        <dbReference type="ARBA" id="ARBA00004123"/>
    </source>
</evidence>
<comment type="similarity">
    <text evidence="5">Belongs to the archaeal Rpo11/eukaryotic RPB11/RPC19 RNA polymerase subunit family.</text>
</comment>
<dbReference type="GO" id="GO:0003677">
    <property type="term" value="F:DNA binding"/>
    <property type="evidence" value="ECO:0007669"/>
    <property type="project" value="InterPro"/>
</dbReference>
<keyword evidence="8" id="KW-1185">Reference proteome</keyword>
<dbReference type="InterPro" id="IPR022905">
    <property type="entry name" value="Rpo11-like"/>
</dbReference>
<dbReference type="InParanoid" id="D3BVK7"/>
<dbReference type="PANTHER" id="PTHR13946:SF28">
    <property type="entry name" value="DNA-DIRECTED RNA POLYMERASES I AND III SUBUNIT RPAC2"/>
    <property type="match status" value="1"/>
</dbReference>
<dbReference type="InterPro" id="IPR033898">
    <property type="entry name" value="RNAP_AC19"/>
</dbReference>
<dbReference type="PROSITE" id="PS01154">
    <property type="entry name" value="RNA_POL_L_13KD"/>
    <property type="match status" value="1"/>
</dbReference>
<dbReference type="GO" id="GO:0003899">
    <property type="term" value="F:DNA-directed RNA polymerase activity"/>
    <property type="evidence" value="ECO:0007669"/>
    <property type="project" value="InterPro"/>
</dbReference>
<accession>D3BVK7</accession>
<feature type="domain" description="DNA-directed RNA polymerase RBP11-like dimerisation" evidence="6">
    <location>
        <begin position="27"/>
        <end position="99"/>
    </location>
</feature>
<dbReference type="STRING" id="670386.D3BVK7"/>
<protein>
    <submittedName>
        <fullName evidence="7">Putative RNA polymerase III subunit</fullName>
    </submittedName>
</protein>
<name>D3BVK7_HETP5</name>
<organism evidence="7 8">
    <name type="scientific">Heterostelium pallidum (strain ATCC 26659 / Pp 5 / PN500)</name>
    <name type="common">Cellular slime mold</name>
    <name type="synonym">Polysphondylium pallidum</name>
    <dbReference type="NCBI Taxonomy" id="670386"/>
    <lineage>
        <taxon>Eukaryota</taxon>
        <taxon>Amoebozoa</taxon>
        <taxon>Evosea</taxon>
        <taxon>Eumycetozoa</taxon>
        <taxon>Dictyostelia</taxon>
        <taxon>Acytosteliales</taxon>
        <taxon>Acytosteliaceae</taxon>
        <taxon>Heterostelium</taxon>
    </lineage>
</organism>
<dbReference type="GO" id="GO:0006383">
    <property type="term" value="P:transcription by RNA polymerase III"/>
    <property type="evidence" value="ECO:0007669"/>
    <property type="project" value="TreeGrafter"/>
</dbReference>
<dbReference type="InterPro" id="IPR008193">
    <property type="entry name" value="RNA_pol_Rpb11_13-16kDa_CS"/>
</dbReference>
<dbReference type="GO" id="GO:0046983">
    <property type="term" value="F:protein dimerization activity"/>
    <property type="evidence" value="ECO:0007669"/>
    <property type="project" value="InterPro"/>
</dbReference>
<dbReference type="GO" id="GO:0005736">
    <property type="term" value="C:RNA polymerase I complex"/>
    <property type="evidence" value="ECO:0007669"/>
    <property type="project" value="TreeGrafter"/>
</dbReference>